<dbReference type="FunFam" id="3.30.1330.40:FF:000001">
    <property type="entry name" value="L-PSP family endoribonuclease"/>
    <property type="match status" value="1"/>
</dbReference>
<dbReference type="PANTHER" id="PTHR11803:SF39">
    <property type="entry name" value="2-IMINOBUTANOATE_2-IMINOPROPANOATE DEAMINASE"/>
    <property type="match status" value="1"/>
</dbReference>
<dbReference type="CDD" id="cd00448">
    <property type="entry name" value="YjgF_YER057c_UK114_family"/>
    <property type="match status" value="1"/>
</dbReference>
<dbReference type="RefSeq" id="WP_068348560.1">
    <property type="nucleotide sequence ID" value="NZ_JFHK01000022.1"/>
</dbReference>
<dbReference type="AlphaFoldDB" id="A0A176JXK0"/>
<name>A0A176JXK0_9BACT</name>
<dbReference type="GO" id="GO:0005829">
    <property type="term" value="C:cytosol"/>
    <property type="evidence" value="ECO:0007669"/>
    <property type="project" value="TreeGrafter"/>
</dbReference>
<proteinExistence type="inferred from homology"/>
<evidence type="ECO:0000256" key="1">
    <source>
        <dbReference type="ARBA" id="ARBA00010552"/>
    </source>
</evidence>
<evidence type="ECO:0000313" key="3">
    <source>
        <dbReference type="Proteomes" id="UP000077339"/>
    </source>
</evidence>
<protein>
    <submittedName>
        <fullName evidence="2">Endoribonuclease L-PSP</fullName>
    </submittedName>
</protein>
<dbReference type="STRING" id="1453497.AT15_04435"/>
<dbReference type="Proteomes" id="UP000077339">
    <property type="component" value="Unassembled WGS sequence"/>
</dbReference>
<dbReference type="OrthoDB" id="9803101at2"/>
<gene>
    <name evidence="2" type="ORF">AT15_04435</name>
</gene>
<comment type="caution">
    <text evidence="2">The sequence shown here is derived from an EMBL/GenBank/DDBJ whole genome shotgun (WGS) entry which is preliminary data.</text>
</comment>
<accession>A0A176JXK0</accession>
<comment type="similarity">
    <text evidence="1">Belongs to the RutC family.</text>
</comment>
<dbReference type="PATRIC" id="fig|1453497.3.peg.882"/>
<dbReference type="NCBIfam" id="TIGR00004">
    <property type="entry name" value="Rid family detoxifying hydrolase"/>
    <property type="match status" value="1"/>
</dbReference>
<reference evidence="2 3" key="1">
    <citation type="submission" date="2014-02" db="EMBL/GenBank/DDBJ databases">
        <title>Kosmotoga genome sequencing.</title>
        <authorList>
            <person name="Pollo S.M."/>
            <person name="Charchuk R."/>
            <person name="Nesbo C.L."/>
        </authorList>
    </citation>
    <scope>NUCLEOTIDE SEQUENCE [LARGE SCALE GENOMIC DNA]</scope>
    <source>
        <strain evidence="2 3">S304</strain>
    </source>
</reference>
<keyword evidence="3" id="KW-1185">Reference proteome</keyword>
<dbReference type="SUPFAM" id="SSF55298">
    <property type="entry name" value="YjgF-like"/>
    <property type="match status" value="1"/>
</dbReference>
<sequence length="128" mass="14044">MLRVISTEKAPKAIGPYSQGILAGNMLFVSGQLPLNPDTGELLNEPKKAFDMALRNFIAVVQAAGGSTEDIAKVNVYIKDMDLFGAFNEVYSRYFTEHKPARAVVEVNRLPKNAIVEVEGVAYIKNEV</sequence>
<dbReference type="EMBL" id="JFHK01000022">
    <property type="protein sequence ID" value="OAA28455.1"/>
    <property type="molecule type" value="Genomic_DNA"/>
</dbReference>
<dbReference type="Pfam" id="PF01042">
    <property type="entry name" value="Ribonuc_L-PSP"/>
    <property type="match status" value="1"/>
</dbReference>
<dbReference type="InterPro" id="IPR006056">
    <property type="entry name" value="RidA"/>
</dbReference>
<dbReference type="InterPro" id="IPR035959">
    <property type="entry name" value="RutC-like_sf"/>
</dbReference>
<dbReference type="InterPro" id="IPR006175">
    <property type="entry name" value="YjgF/YER057c/UK114"/>
</dbReference>
<dbReference type="GO" id="GO:0019239">
    <property type="term" value="F:deaminase activity"/>
    <property type="evidence" value="ECO:0007669"/>
    <property type="project" value="TreeGrafter"/>
</dbReference>
<dbReference type="PANTHER" id="PTHR11803">
    <property type="entry name" value="2-IMINOBUTANOATE/2-IMINOPROPANOATE DEAMINASE RIDA"/>
    <property type="match status" value="1"/>
</dbReference>
<organism evidence="2 3">
    <name type="scientific">Kosmotoga arenicorallina S304</name>
    <dbReference type="NCBI Taxonomy" id="1453497"/>
    <lineage>
        <taxon>Bacteria</taxon>
        <taxon>Thermotogati</taxon>
        <taxon>Thermotogota</taxon>
        <taxon>Thermotogae</taxon>
        <taxon>Kosmotogales</taxon>
        <taxon>Kosmotogaceae</taxon>
        <taxon>Kosmotoga</taxon>
    </lineage>
</organism>
<dbReference type="Gene3D" id="3.30.1330.40">
    <property type="entry name" value="RutC-like"/>
    <property type="match status" value="1"/>
</dbReference>
<evidence type="ECO:0000313" key="2">
    <source>
        <dbReference type="EMBL" id="OAA28455.1"/>
    </source>
</evidence>